<evidence type="ECO:0000259" key="4">
    <source>
        <dbReference type="PROSITE" id="PS50887"/>
    </source>
</evidence>
<organism evidence="5 6">
    <name type="scientific">Alteromonas aquimaris</name>
    <dbReference type="NCBI Taxonomy" id="2998417"/>
    <lineage>
        <taxon>Bacteria</taxon>
        <taxon>Pseudomonadati</taxon>
        <taxon>Pseudomonadota</taxon>
        <taxon>Gammaproteobacteria</taxon>
        <taxon>Alteromonadales</taxon>
        <taxon>Alteromonadaceae</taxon>
        <taxon>Alteromonas/Salinimonas group</taxon>
        <taxon>Alteromonas</taxon>
    </lineage>
</organism>
<proteinExistence type="predicted"/>
<keyword evidence="3" id="KW-0812">Transmembrane</keyword>
<evidence type="ECO:0000256" key="3">
    <source>
        <dbReference type="SAM" id="Phobius"/>
    </source>
</evidence>
<evidence type="ECO:0000313" key="6">
    <source>
        <dbReference type="Proteomes" id="UP001142810"/>
    </source>
</evidence>
<keyword evidence="3" id="KW-0472">Membrane</keyword>
<evidence type="ECO:0000256" key="2">
    <source>
        <dbReference type="ARBA" id="ARBA00034247"/>
    </source>
</evidence>
<dbReference type="Proteomes" id="UP001142810">
    <property type="component" value="Unassembled WGS sequence"/>
</dbReference>
<dbReference type="InterPro" id="IPR000160">
    <property type="entry name" value="GGDEF_dom"/>
</dbReference>
<dbReference type="InterPro" id="IPR050469">
    <property type="entry name" value="Diguanylate_Cyclase"/>
</dbReference>
<dbReference type="PANTHER" id="PTHR45138">
    <property type="entry name" value="REGULATORY COMPONENTS OF SENSORY TRANSDUCTION SYSTEM"/>
    <property type="match status" value="1"/>
</dbReference>
<dbReference type="Pfam" id="PF00990">
    <property type="entry name" value="GGDEF"/>
    <property type="match status" value="1"/>
</dbReference>
<name>A0ABT3P8J3_9ALTE</name>
<dbReference type="InterPro" id="IPR043128">
    <property type="entry name" value="Rev_trsase/Diguanyl_cyclase"/>
</dbReference>
<feature type="transmembrane region" description="Helical" evidence="3">
    <location>
        <begin position="281"/>
        <end position="306"/>
    </location>
</feature>
<reference evidence="5" key="1">
    <citation type="submission" date="2022-11" db="EMBL/GenBank/DDBJ databases">
        <title>Alteromonas sp. nov., isolated from sea water of the Qingdao.</title>
        <authorList>
            <person name="Wang Q."/>
        </authorList>
    </citation>
    <scope>NUCLEOTIDE SEQUENCE</scope>
    <source>
        <strain evidence="5">ASW11-7</strain>
    </source>
</reference>
<dbReference type="RefSeq" id="WP_265617835.1">
    <property type="nucleotide sequence ID" value="NZ_JAPFRD010000011.1"/>
</dbReference>
<dbReference type="NCBIfam" id="TIGR00254">
    <property type="entry name" value="GGDEF"/>
    <property type="match status" value="1"/>
</dbReference>
<keyword evidence="6" id="KW-1185">Reference proteome</keyword>
<comment type="catalytic activity">
    <reaction evidence="2">
        <text>2 GTP = 3',3'-c-di-GMP + 2 diphosphate</text>
        <dbReference type="Rhea" id="RHEA:24898"/>
        <dbReference type="ChEBI" id="CHEBI:33019"/>
        <dbReference type="ChEBI" id="CHEBI:37565"/>
        <dbReference type="ChEBI" id="CHEBI:58805"/>
        <dbReference type="EC" id="2.7.7.65"/>
    </reaction>
</comment>
<dbReference type="PROSITE" id="PS50887">
    <property type="entry name" value="GGDEF"/>
    <property type="match status" value="1"/>
</dbReference>
<dbReference type="EMBL" id="JAPFRD010000011">
    <property type="protein sequence ID" value="MCW8109090.1"/>
    <property type="molecule type" value="Genomic_DNA"/>
</dbReference>
<sequence>MKAFRMLHRSFLLLFAIVIISLVTLVHVSITNIVAEQSRAQQQSLSPAVSLIVEQLLKPLHVSEVLGKSQEVEDLLNANTLDEKAVFSTLERLQSEFDLFFFLASEKVRIQYDVDGSKRSLTEGDVSWYFKYKDLPQNKVADIGKWEDPHFFIDIKIFNDYGEFLGFFGIGKSLRSFVNIFNTYKQQFGYDFLFVDENGDIMLSSDPQLMADNSNFTNLSELAWYASLPNDVQQQRDLNNRLITIEHEDYLVAEVKLNQFNWTVYLLSPLQKRQSEISQGFIISVVTLLVVIFSLFLMVYHLLYYFRRGINADIFIRSSYSLPPREEMESYYLKLMDQHQSVSVILVDVDNFSHLSDTYGRNVADGVLDKVASYLSSQLNETDVLGRWSSEEFIILRPLSGPHDALEFAQQLRYGIATLCGPESRPELKITASFGVSFTATPRPMAEVTINAEDALYQAKRDGCNLVRMQLIE</sequence>
<comment type="caution">
    <text evidence="5">The sequence shown here is derived from an EMBL/GenBank/DDBJ whole genome shotgun (WGS) entry which is preliminary data.</text>
</comment>
<dbReference type="SMART" id="SM00267">
    <property type="entry name" value="GGDEF"/>
    <property type="match status" value="1"/>
</dbReference>
<keyword evidence="3" id="KW-1133">Transmembrane helix</keyword>
<evidence type="ECO:0000256" key="1">
    <source>
        <dbReference type="ARBA" id="ARBA00012528"/>
    </source>
</evidence>
<dbReference type="EC" id="2.7.7.65" evidence="1"/>
<dbReference type="SUPFAM" id="SSF55073">
    <property type="entry name" value="Nucleotide cyclase"/>
    <property type="match status" value="1"/>
</dbReference>
<dbReference type="PANTHER" id="PTHR45138:SF9">
    <property type="entry name" value="DIGUANYLATE CYCLASE DGCM-RELATED"/>
    <property type="match status" value="1"/>
</dbReference>
<evidence type="ECO:0000313" key="5">
    <source>
        <dbReference type="EMBL" id="MCW8109090.1"/>
    </source>
</evidence>
<dbReference type="Gene3D" id="3.30.70.270">
    <property type="match status" value="1"/>
</dbReference>
<feature type="domain" description="GGDEF" evidence="4">
    <location>
        <begin position="340"/>
        <end position="472"/>
    </location>
</feature>
<dbReference type="CDD" id="cd01949">
    <property type="entry name" value="GGDEF"/>
    <property type="match status" value="1"/>
</dbReference>
<accession>A0ABT3P8J3</accession>
<dbReference type="InterPro" id="IPR029787">
    <property type="entry name" value="Nucleotide_cyclase"/>
</dbReference>
<protein>
    <recommendedName>
        <fullName evidence="1">diguanylate cyclase</fullName>
        <ecNumber evidence="1">2.7.7.65</ecNumber>
    </recommendedName>
</protein>
<gene>
    <name evidence="5" type="ORF">OPS25_11340</name>
</gene>